<dbReference type="InterPro" id="IPR019793">
    <property type="entry name" value="Peroxidases_heam-ligand_BS"/>
</dbReference>
<keyword evidence="1" id="KW-0560">Oxidoreductase</keyword>
<dbReference type="GO" id="GO:0020037">
    <property type="term" value="F:heme binding"/>
    <property type="evidence" value="ECO:0007669"/>
    <property type="project" value="InterPro"/>
</dbReference>
<evidence type="ECO:0000256" key="2">
    <source>
        <dbReference type="RuleBase" id="RU004241"/>
    </source>
</evidence>
<dbReference type="EMBL" id="VXIV02001786">
    <property type="protein sequence ID" value="KAF6029783.1"/>
    <property type="molecule type" value="Genomic_DNA"/>
</dbReference>
<proteinExistence type="inferred from homology"/>
<feature type="compositionally biased region" description="Low complexity" evidence="3">
    <location>
        <begin position="362"/>
        <end position="385"/>
    </location>
</feature>
<accession>A0A7J7JUY9</accession>
<evidence type="ECO:0000256" key="3">
    <source>
        <dbReference type="SAM" id="MobiDB-lite"/>
    </source>
</evidence>
<dbReference type="InterPro" id="IPR002016">
    <property type="entry name" value="Haem_peroxidase"/>
</dbReference>
<name>A0A7J7JUY9_BUGNE</name>
<protein>
    <submittedName>
        <fullName evidence="5">CCP1</fullName>
    </submittedName>
</protein>
<evidence type="ECO:0000259" key="4">
    <source>
        <dbReference type="PROSITE" id="PS50873"/>
    </source>
</evidence>
<feature type="compositionally biased region" description="Polar residues" evidence="3">
    <location>
        <begin position="395"/>
        <end position="427"/>
    </location>
</feature>
<dbReference type="InterPro" id="IPR010255">
    <property type="entry name" value="Haem_peroxidase_sf"/>
</dbReference>
<feature type="compositionally biased region" description="Low complexity" evidence="3">
    <location>
        <begin position="215"/>
        <end position="224"/>
    </location>
</feature>
<dbReference type="PROSITE" id="PS00435">
    <property type="entry name" value="PEROXIDASE_1"/>
    <property type="match status" value="1"/>
</dbReference>
<feature type="compositionally biased region" description="Low complexity" evidence="3">
    <location>
        <begin position="126"/>
        <end position="149"/>
    </location>
</feature>
<dbReference type="OrthoDB" id="9988801at2759"/>
<feature type="compositionally biased region" description="Basic residues" evidence="3">
    <location>
        <begin position="115"/>
        <end position="125"/>
    </location>
</feature>
<organism evidence="5 6">
    <name type="scientific">Bugula neritina</name>
    <name type="common">Brown bryozoan</name>
    <name type="synonym">Sertularia neritina</name>
    <dbReference type="NCBI Taxonomy" id="10212"/>
    <lineage>
        <taxon>Eukaryota</taxon>
        <taxon>Metazoa</taxon>
        <taxon>Spiralia</taxon>
        <taxon>Lophotrochozoa</taxon>
        <taxon>Bryozoa</taxon>
        <taxon>Gymnolaemata</taxon>
        <taxon>Cheilostomatida</taxon>
        <taxon>Flustrina</taxon>
        <taxon>Buguloidea</taxon>
        <taxon>Bugulidae</taxon>
        <taxon>Bugula</taxon>
    </lineage>
</organism>
<evidence type="ECO:0000256" key="1">
    <source>
        <dbReference type="ARBA" id="ARBA00023002"/>
    </source>
</evidence>
<feature type="region of interest" description="Disordered" evidence="3">
    <location>
        <begin position="80"/>
        <end position="427"/>
    </location>
</feature>
<feature type="compositionally biased region" description="Pro residues" evidence="3">
    <location>
        <begin position="232"/>
        <end position="294"/>
    </location>
</feature>
<dbReference type="Pfam" id="PF00141">
    <property type="entry name" value="peroxidase"/>
    <property type="match status" value="1"/>
</dbReference>
<dbReference type="Gene3D" id="1.10.520.10">
    <property type="match status" value="1"/>
</dbReference>
<comment type="caution">
    <text evidence="5">The sequence shown here is derived from an EMBL/GenBank/DDBJ whole genome shotgun (WGS) entry which is preliminary data.</text>
</comment>
<dbReference type="Proteomes" id="UP000593567">
    <property type="component" value="Unassembled WGS sequence"/>
</dbReference>
<feature type="compositionally biased region" description="Low complexity" evidence="3">
    <location>
        <begin position="310"/>
        <end position="351"/>
    </location>
</feature>
<reference evidence="5" key="1">
    <citation type="submission" date="2020-06" db="EMBL/GenBank/DDBJ databases">
        <title>Draft genome of Bugula neritina, a colonial animal packing powerful symbionts and potential medicines.</title>
        <authorList>
            <person name="Rayko M."/>
        </authorList>
    </citation>
    <scope>NUCLEOTIDE SEQUENCE [LARGE SCALE GENOMIC DNA]</scope>
    <source>
        <strain evidence="5">Kwan_BN1</strain>
    </source>
</reference>
<dbReference type="GO" id="GO:0034599">
    <property type="term" value="P:cellular response to oxidative stress"/>
    <property type="evidence" value="ECO:0007669"/>
    <property type="project" value="InterPro"/>
</dbReference>
<dbReference type="PROSITE" id="PS50873">
    <property type="entry name" value="PEROXIDASE_4"/>
    <property type="match status" value="1"/>
</dbReference>
<evidence type="ECO:0000313" key="5">
    <source>
        <dbReference type="EMBL" id="KAF6029783.1"/>
    </source>
</evidence>
<sequence>MLVNDQDCSSAKMRLHILISLMIFVGIACTRTKAQTGRCSLPHHRNRFSCLRFFNKPFTTFRRFDDQSNFQRDFFQRQRQQAQPFNQVTRGFSTSAPRRVSFDRFRNPSNQFAGRQRRQRRRPFPQRRQPALPAFQFQNQRNQFSSRRQGTLAPTPVLRRRPPPSRPLPPQRLSPRPLPQRRLPPRRLPQQIPPQRPLPQQRSSPRPLRQRQRRLPQQAPPTRALPRRRLPPRPLPQQTPPPRPLPQQTPPPRPLPQQTPPPRPLPQQTPPPRPLPQQTPPPRPLPQQTPPPRPLRQRRLPQQTPPIPLPQQTTPRPLPQQTTPRPLPQQTTPRPLPQQTTPRPLPQQTTPREIRQTTTVLQTQSSPQPRSETTTTPSSQPQTNTARPRPAFRNPESNQSTNNLLSNRQVSNRTSTNAQQTNPSSVSTIRAELKGMLSNRQLIPGWVQIGFHSCVGGCDGCIDVSDKHNIANTNPNIPFKIGRRTCAQPDNPQKNARFPDGEDPNALQVLRTEFGLTEGETVALMGAHSLGRCRAENSGFQGAWDNTPAVFDNGYYKSLLGTEWHIVDSPGGSTQLSANANNTNSRMMLLADARLIKDFTTSGPKDRPSCATFNQCSDASTRALVERYSREESTFGRDFSVAFVKMLEKGLN</sequence>
<dbReference type="SUPFAM" id="SSF48113">
    <property type="entry name" value="Heme-dependent peroxidases"/>
    <property type="match status" value="1"/>
</dbReference>
<dbReference type="GO" id="GO:0000302">
    <property type="term" value="P:response to reactive oxygen species"/>
    <property type="evidence" value="ECO:0007669"/>
    <property type="project" value="TreeGrafter"/>
</dbReference>
<evidence type="ECO:0000313" key="6">
    <source>
        <dbReference type="Proteomes" id="UP000593567"/>
    </source>
</evidence>
<dbReference type="InterPro" id="IPR044831">
    <property type="entry name" value="Ccp1-like"/>
</dbReference>
<dbReference type="GO" id="GO:0042744">
    <property type="term" value="P:hydrogen peroxide catabolic process"/>
    <property type="evidence" value="ECO:0007669"/>
    <property type="project" value="TreeGrafter"/>
</dbReference>
<dbReference type="PANTHER" id="PTHR31356">
    <property type="entry name" value="THYLAKOID LUMENAL 29 KDA PROTEIN, CHLOROPLASTIC-RELATED"/>
    <property type="match status" value="1"/>
</dbReference>
<feature type="domain" description="Plant heme peroxidase family profile" evidence="4">
    <location>
        <begin position="466"/>
        <end position="652"/>
    </location>
</feature>
<keyword evidence="6" id="KW-1185">Reference proteome</keyword>
<feature type="compositionally biased region" description="Pro residues" evidence="3">
    <location>
        <begin position="164"/>
        <end position="178"/>
    </location>
</feature>
<dbReference type="PANTHER" id="PTHR31356:SF66">
    <property type="entry name" value="CATALASE-PEROXIDASE"/>
    <property type="match status" value="1"/>
</dbReference>
<dbReference type="GO" id="GO:0004601">
    <property type="term" value="F:peroxidase activity"/>
    <property type="evidence" value="ECO:0007669"/>
    <property type="project" value="InterPro"/>
</dbReference>
<dbReference type="Gene3D" id="1.10.420.10">
    <property type="entry name" value="Peroxidase, domain 2"/>
    <property type="match status" value="1"/>
</dbReference>
<gene>
    <name evidence="5" type="ORF">EB796_011881</name>
</gene>
<feature type="compositionally biased region" description="Low complexity" evidence="3">
    <location>
        <begin position="198"/>
        <end position="207"/>
    </location>
</feature>
<comment type="similarity">
    <text evidence="2">Belongs to the peroxidase family.</text>
</comment>
<dbReference type="PRINTS" id="PR00458">
    <property type="entry name" value="PEROXIDASE"/>
</dbReference>
<dbReference type="AlphaFoldDB" id="A0A7J7JUY9"/>